<protein>
    <submittedName>
        <fullName evidence="1">Uncharacterized protein</fullName>
    </submittedName>
</protein>
<reference evidence="1" key="1">
    <citation type="submission" date="2014-09" db="EMBL/GenBank/DDBJ databases">
        <authorList>
            <person name="Magalhaes I.L.F."/>
            <person name="Oliveira U."/>
            <person name="Santos F.R."/>
            <person name="Vidigal T.H.D.A."/>
            <person name="Brescovit A.D."/>
            <person name="Santos A.J."/>
        </authorList>
    </citation>
    <scope>NUCLEOTIDE SEQUENCE</scope>
    <source>
        <tissue evidence="1">Shoot tissue taken approximately 20 cm above the soil surface</tissue>
    </source>
</reference>
<sequence>MPALSFYPRSRTRSNLAHANLYPFCHSSCIPVSVRKLHTLVCGEPYCQKLIVLQLKTVEI</sequence>
<accession>A0A0A9C8E9</accession>
<organism evidence="1">
    <name type="scientific">Arundo donax</name>
    <name type="common">Giant reed</name>
    <name type="synonym">Donax arundinaceus</name>
    <dbReference type="NCBI Taxonomy" id="35708"/>
    <lineage>
        <taxon>Eukaryota</taxon>
        <taxon>Viridiplantae</taxon>
        <taxon>Streptophyta</taxon>
        <taxon>Embryophyta</taxon>
        <taxon>Tracheophyta</taxon>
        <taxon>Spermatophyta</taxon>
        <taxon>Magnoliopsida</taxon>
        <taxon>Liliopsida</taxon>
        <taxon>Poales</taxon>
        <taxon>Poaceae</taxon>
        <taxon>PACMAD clade</taxon>
        <taxon>Arundinoideae</taxon>
        <taxon>Arundineae</taxon>
        <taxon>Arundo</taxon>
    </lineage>
</organism>
<reference evidence="1" key="2">
    <citation type="journal article" date="2015" name="Data Brief">
        <title>Shoot transcriptome of the giant reed, Arundo donax.</title>
        <authorList>
            <person name="Barrero R.A."/>
            <person name="Guerrero F.D."/>
            <person name="Moolhuijzen P."/>
            <person name="Goolsby J.A."/>
            <person name="Tidwell J."/>
            <person name="Bellgard S.E."/>
            <person name="Bellgard M.I."/>
        </authorList>
    </citation>
    <scope>NUCLEOTIDE SEQUENCE</scope>
    <source>
        <tissue evidence="1">Shoot tissue taken approximately 20 cm above the soil surface</tissue>
    </source>
</reference>
<proteinExistence type="predicted"/>
<dbReference type="AlphaFoldDB" id="A0A0A9C8E9"/>
<dbReference type="EMBL" id="GBRH01225331">
    <property type="protein sequence ID" value="JAD72564.1"/>
    <property type="molecule type" value="Transcribed_RNA"/>
</dbReference>
<name>A0A0A9C8E9_ARUDO</name>
<evidence type="ECO:0000313" key="1">
    <source>
        <dbReference type="EMBL" id="JAD72564.1"/>
    </source>
</evidence>